<dbReference type="GO" id="GO:0003677">
    <property type="term" value="F:DNA binding"/>
    <property type="evidence" value="ECO:0007669"/>
    <property type="project" value="InterPro"/>
</dbReference>
<dbReference type="SUPFAM" id="SSF57701">
    <property type="entry name" value="Zn2/Cys6 DNA-binding domain"/>
    <property type="match status" value="1"/>
</dbReference>
<dbReference type="GO" id="GO:0008270">
    <property type="term" value="F:zinc ion binding"/>
    <property type="evidence" value="ECO:0007669"/>
    <property type="project" value="InterPro"/>
</dbReference>
<accession>A0A8H6YFZ1</accession>
<evidence type="ECO:0000256" key="3">
    <source>
        <dbReference type="SAM" id="MobiDB-lite"/>
    </source>
</evidence>
<dbReference type="InterPro" id="IPR050987">
    <property type="entry name" value="AtrR-like"/>
</dbReference>
<evidence type="ECO:0000313" key="6">
    <source>
        <dbReference type="Proteomes" id="UP000620124"/>
    </source>
</evidence>
<dbReference type="AlphaFoldDB" id="A0A8H6YFZ1"/>
<dbReference type="GO" id="GO:0006351">
    <property type="term" value="P:DNA-templated transcription"/>
    <property type="evidence" value="ECO:0007669"/>
    <property type="project" value="InterPro"/>
</dbReference>
<dbReference type="CDD" id="cd12148">
    <property type="entry name" value="fungal_TF_MHR"/>
    <property type="match status" value="1"/>
</dbReference>
<feature type="compositionally biased region" description="Low complexity" evidence="3">
    <location>
        <begin position="120"/>
        <end position="136"/>
    </location>
</feature>
<feature type="region of interest" description="Disordered" evidence="3">
    <location>
        <begin position="113"/>
        <end position="138"/>
    </location>
</feature>
<protein>
    <submittedName>
        <fullName evidence="5">Zn(2)-C6 fungal-type domain-containing protein</fullName>
    </submittedName>
</protein>
<dbReference type="EMBL" id="JACAZI010000006">
    <property type="protein sequence ID" value="KAF7358442.1"/>
    <property type="molecule type" value="Genomic_DNA"/>
</dbReference>
<dbReference type="OrthoDB" id="4456959at2759"/>
<evidence type="ECO:0000313" key="5">
    <source>
        <dbReference type="EMBL" id="KAF7358442.1"/>
    </source>
</evidence>
<dbReference type="InterPro" id="IPR007219">
    <property type="entry name" value="XnlR_reg_dom"/>
</dbReference>
<gene>
    <name evidence="5" type="ORF">MVEN_00894700</name>
</gene>
<dbReference type="InterPro" id="IPR036864">
    <property type="entry name" value="Zn2-C6_fun-type_DNA-bd_sf"/>
</dbReference>
<keyword evidence="6" id="KW-1185">Reference proteome</keyword>
<proteinExistence type="predicted"/>
<dbReference type="SMART" id="SM00906">
    <property type="entry name" value="Fungal_trans"/>
    <property type="match status" value="1"/>
</dbReference>
<dbReference type="InterPro" id="IPR001138">
    <property type="entry name" value="Zn2Cys6_DnaBD"/>
</dbReference>
<feature type="domain" description="Zn(2)-C6 fungal-type" evidence="4">
    <location>
        <begin position="24"/>
        <end position="77"/>
    </location>
</feature>
<feature type="region of interest" description="Disordered" evidence="3">
    <location>
        <begin position="1"/>
        <end position="22"/>
    </location>
</feature>
<sequence length="808" mass="90816">MSSSSDSHHDQPSTDQPAPQLRRSCDTCRRKKIRCEDELVIIDCGILDSLSFIPGDSATMPDGRCSSCIFLNTDCTHTYQLRVMKVKRGPKNRRIDELEKKLAVVEAKLNSVQSQSGGATPSTSLPPSHLTSPYSPWSLPEEEELTGDELAEYLSAGSWKHRFFGSASAYMLAKDAMAVKDEYVGRPIVAQFRRPEFWNIRPWEDGPPEENPRYVYPDPDLISSLTDLYFVNIHPMMPLLHRPSFERSARNGQHLQDHRFGATLLAVLAIASRYSDDPRVLVPGFNSAISSGWNFFNQVQLIRKSLFDEPSIYEVQLYCLMSVYTLGTSSPQAGWLYIGLGIRFIQERGMHRRQRDEHKITVEDELWKRAFWCLLYLERSVCVWLGRPTCLHVEDYDIELPLDVDDEYWEHSDPEQAFKQPPGKPALLAYFNCHIRLNEILGSTLRLMYGSNKSRALLGLVGAEWERRAITDLNSLMKEFRSSIPEHLRWDPNGSGVFFDQSAALHASYYKLQITIHRPYIHKPTILALPSLNMCTSAARSLIQVVDVWLQKTRRITLVHLHTGIFISGVILLLNLYGVKRAGLPIDEAKEMAHVDAAMRILKFHETRFQTAGRLWDMLQQLKSSNGPSPSGYVPIEPRAKQNVILTQQTQPAGAVPETTSSSIPPIADDELSPHSVYRPSQHPWNGMFSSTANSNSSTVPSLQAGMTIEQLLATTPDDNSAAAGLAEAQTMDQWSSMFSGPVSDLWYAAAPPIFGDIPDWDAYMESMNAAMGSGSGWTMTHDSDPRLAGLFPLPQHQSSSEGHYYVP</sequence>
<dbReference type="Gene3D" id="4.10.240.10">
    <property type="entry name" value="Zn(2)-C6 fungal-type DNA-binding domain"/>
    <property type="match status" value="1"/>
</dbReference>
<organism evidence="5 6">
    <name type="scientific">Mycena venus</name>
    <dbReference type="NCBI Taxonomy" id="2733690"/>
    <lineage>
        <taxon>Eukaryota</taxon>
        <taxon>Fungi</taxon>
        <taxon>Dikarya</taxon>
        <taxon>Basidiomycota</taxon>
        <taxon>Agaricomycotina</taxon>
        <taxon>Agaricomycetes</taxon>
        <taxon>Agaricomycetidae</taxon>
        <taxon>Agaricales</taxon>
        <taxon>Marasmiineae</taxon>
        <taxon>Mycenaceae</taxon>
        <taxon>Mycena</taxon>
    </lineage>
</organism>
<dbReference type="Pfam" id="PF04082">
    <property type="entry name" value="Fungal_trans"/>
    <property type="match status" value="1"/>
</dbReference>
<evidence type="ECO:0000259" key="4">
    <source>
        <dbReference type="PROSITE" id="PS50048"/>
    </source>
</evidence>
<evidence type="ECO:0000256" key="2">
    <source>
        <dbReference type="ARBA" id="ARBA00023242"/>
    </source>
</evidence>
<dbReference type="CDD" id="cd00067">
    <property type="entry name" value="GAL4"/>
    <property type="match status" value="1"/>
</dbReference>
<name>A0A8H6YFZ1_9AGAR</name>
<dbReference type="SMART" id="SM00066">
    <property type="entry name" value="GAL4"/>
    <property type="match status" value="1"/>
</dbReference>
<dbReference type="PANTHER" id="PTHR46910:SF38">
    <property type="entry name" value="ZN(2)-C6 FUNGAL-TYPE DOMAIN-CONTAINING PROTEIN"/>
    <property type="match status" value="1"/>
</dbReference>
<dbReference type="PROSITE" id="PS50048">
    <property type="entry name" value="ZN2_CY6_FUNGAL_2"/>
    <property type="match status" value="1"/>
</dbReference>
<comment type="caution">
    <text evidence="5">The sequence shown here is derived from an EMBL/GenBank/DDBJ whole genome shotgun (WGS) entry which is preliminary data.</text>
</comment>
<dbReference type="PANTHER" id="PTHR46910">
    <property type="entry name" value="TRANSCRIPTION FACTOR PDR1"/>
    <property type="match status" value="1"/>
</dbReference>
<dbReference type="GO" id="GO:0000981">
    <property type="term" value="F:DNA-binding transcription factor activity, RNA polymerase II-specific"/>
    <property type="evidence" value="ECO:0007669"/>
    <property type="project" value="InterPro"/>
</dbReference>
<keyword evidence="1" id="KW-0479">Metal-binding</keyword>
<evidence type="ECO:0000256" key="1">
    <source>
        <dbReference type="ARBA" id="ARBA00022723"/>
    </source>
</evidence>
<keyword evidence="2" id="KW-0539">Nucleus</keyword>
<dbReference type="Proteomes" id="UP000620124">
    <property type="component" value="Unassembled WGS sequence"/>
</dbReference>
<reference evidence="5" key="1">
    <citation type="submission" date="2020-05" db="EMBL/GenBank/DDBJ databases">
        <title>Mycena genomes resolve the evolution of fungal bioluminescence.</title>
        <authorList>
            <person name="Tsai I.J."/>
        </authorList>
    </citation>
    <scope>NUCLEOTIDE SEQUENCE</scope>
    <source>
        <strain evidence="5">CCC161011</strain>
    </source>
</reference>
<feature type="compositionally biased region" description="Basic and acidic residues" evidence="3">
    <location>
        <begin position="1"/>
        <end position="12"/>
    </location>
</feature>